<feature type="region of interest" description="Disordered" evidence="1">
    <location>
        <begin position="329"/>
        <end position="417"/>
    </location>
</feature>
<protein>
    <submittedName>
        <fullName evidence="3">HNH endonuclease</fullName>
    </submittedName>
</protein>
<dbReference type="GO" id="GO:0004519">
    <property type="term" value="F:endonuclease activity"/>
    <property type="evidence" value="ECO:0007669"/>
    <property type="project" value="UniProtKB-KW"/>
</dbReference>
<keyword evidence="3" id="KW-0540">Nuclease</keyword>
<proteinExistence type="predicted"/>
<keyword evidence="3" id="KW-0378">Hydrolase</keyword>
<evidence type="ECO:0000259" key="2">
    <source>
        <dbReference type="Pfam" id="PF01844"/>
    </source>
</evidence>
<accession>A0A1H5NQ88</accession>
<feature type="domain" description="HNH" evidence="2">
    <location>
        <begin position="613"/>
        <end position="653"/>
    </location>
</feature>
<keyword evidence="3" id="KW-0255">Endonuclease</keyword>
<dbReference type="Gene3D" id="1.10.30.50">
    <property type="match status" value="1"/>
</dbReference>
<dbReference type="GO" id="GO:0008270">
    <property type="term" value="F:zinc ion binding"/>
    <property type="evidence" value="ECO:0007669"/>
    <property type="project" value="InterPro"/>
</dbReference>
<evidence type="ECO:0000313" key="4">
    <source>
        <dbReference type="Proteomes" id="UP000182725"/>
    </source>
</evidence>
<dbReference type="GO" id="GO:0003676">
    <property type="term" value="F:nucleic acid binding"/>
    <property type="evidence" value="ECO:0007669"/>
    <property type="project" value="InterPro"/>
</dbReference>
<dbReference type="Pfam" id="PF01844">
    <property type="entry name" value="HNH"/>
    <property type="match status" value="1"/>
</dbReference>
<dbReference type="CDD" id="cd00085">
    <property type="entry name" value="HNHc"/>
    <property type="match status" value="1"/>
</dbReference>
<gene>
    <name evidence="3" type="ORF">SAMN04489740_3866</name>
</gene>
<sequence>MSSRECFPEDRGDPATQDVAGLLAGITLPSIEPFGPDNPALAGLSGLVPFPVPVLEPLTRLVVAQGVYDAGMVALSAMKGLEDALAACKASLMDRIMGAASVEAAAMELDPWQSGMAETSAISNMALVLRIPEVTAAALVHHSIDLLRHRPGTFRALESGVLSWRHACIVMNEITTLHETPGITEEDVARFEARLLGLAVGTTAAGFASKARRARESLFPASMSIRTKKAFAQRRMSCESGRDGMSWMTFYLPTVAAESIMARCTRIARAIKDDARRQHRAANHARRNEAGPSATGEVGTREDLLEHRTLGQLRVDVAAQLLMGQDLPANTYTTPTSTDHDTSSADTFNPSNETAGGRVFRSGSHDGAGQGFSGQDTGGVSFGGVTLIDEEPGWAHKDPEQPTGWKPVPGGGCDANNAPGGANGAWCGGSNVASPAADPPAPPDEPSGHWPGEPVAKPLRGQPPDEPEAPCYQPDVDELLVGEVMGDDSGFVDGVIDGIVEDPGRDYLNQLKELRDGGMVAGPPLPETIVLVTVPFLGLLDLTDEPGELVGPGGGPVPADIARKLLAGSSTFLRVLTDPVTGEMLPLSPERYTLREAEREVLRAMAGSCYYPNCPNPIMDTEFDHLMPFERGGKTTLENVRPACKKHHGLKHFKDDKDKHGVYRRFREPQREGIRIRGWTPKMTPDGRVGWITPTGAYEPPPAEQAQPTKYPRWLKKRITWQRITRLRKDAEHNEGQPRWMI</sequence>
<feature type="region of interest" description="Disordered" evidence="1">
    <location>
        <begin position="275"/>
        <end position="301"/>
    </location>
</feature>
<evidence type="ECO:0000256" key="1">
    <source>
        <dbReference type="SAM" id="MobiDB-lite"/>
    </source>
</evidence>
<name>A0A1H5NQ88_9MICC</name>
<dbReference type="RefSeq" id="WP_074712929.1">
    <property type="nucleotide sequence ID" value="NZ_FNTV01000001.1"/>
</dbReference>
<dbReference type="InterPro" id="IPR003615">
    <property type="entry name" value="HNH_nuc"/>
</dbReference>
<feature type="compositionally biased region" description="Gly residues" evidence="1">
    <location>
        <begin position="366"/>
        <end position="382"/>
    </location>
</feature>
<reference evidence="3 4" key="1">
    <citation type="submission" date="2016-10" db="EMBL/GenBank/DDBJ databases">
        <authorList>
            <person name="de Groot N.N."/>
        </authorList>
    </citation>
    <scope>NUCLEOTIDE SEQUENCE [LARGE SCALE GENOMIC DNA]</scope>
    <source>
        <strain evidence="3 4">DSM 22274</strain>
    </source>
</reference>
<feature type="region of interest" description="Disordered" evidence="1">
    <location>
        <begin position="429"/>
        <end position="473"/>
    </location>
</feature>
<evidence type="ECO:0000313" key="3">
    <source>
        <dbReference type="EMBL" id="SEF02977.1"/>
    </source>
</evidence>
<dbReference type="EMBL" id="FNTV01000001">
    <property type="protein sequence ID" value="SEF02977.1"/>
    <property type="molecule type" value="Genomic_DNA"/>
</dbReference>
<organism evidence="3 4">
    <name type="scientific">Arthrobacter alpinus</name>
    <dbReference type="NCBI Taxonomy" id="656366"/>
    <lineage>
        <taxon>Bacteria</taxon>
        <taxon>Bacillati</taxon>
        <taxon>Actinomycetota</taxon>
        <taxon>Actinomycetes</taxon>
        <taxon>Micrococcales</taxon>
        <taxon>Micrococcaceae</taxon>
        <taxon>Arthrobacter</taxon>
    </lineage>
</organism>
<dbReference type="Proteomes" id="UP000182725">
    <property type="component" value="Unassembled WGS sequence"/>
</dbReference>
<dbReference type="InterPro" id="IPR002711">
    <property type="entry name" value="HNH"/>
</dbReference>
<dbReference type="AlphaFoldDB" id="A0A1H5NQ88"/>